<evidence type="ECO:0000313" key="3">
    <source>
        <dbReference type="Proteomes" id="UP000535020"/>
    </source>
</evidence>
<organism evidence="2 3">
    <name type="scientific">Flavobacterium agri</name>
    <dbReference type="NCBI Taxonomy" id="2743471"/>
    <lineage>
        <taxon>Bacteria</taxon>
        <taxon>Pseudomonadati</taxon>
        <taxon>Bacteroidota</taxon>
        <taxon>Flavobacteriia</taxon>
        <taxon>Flavobacteriales</taxon>
        <taxon>Flavobacteriaceae</taxon>
        <taxon>Flavobacterium</taxon>
    </lineage>
</organism>
<feature type="chain" id="PRO_5030805924" evidence="1">
    <location>
        <begin position="19"/>
        <end position="351"/>
    </location>
</feature>
<dbReference type="EMBL" id="JACBJI010000008">
    <property type="protein sequence ID" value="NYA72473.1"/>
    <property type="molecule type" value="Genomic_DNA"/>
</dbReference>
<keyword evidence="1" id="KW-0732">Signal</keyword>
<sequence>MKKLLLLSALFITSLIFAQIPQGISYQAIALNGSGNAVANSNVGLRLSVLNTSATGTVLYTETHTKMTNAQGLFNLVIGQGTPTTGTFAGITWANGSKFLKVEMDAAGGTNYTLVGTTQLLSVPYAMAAGTLAGATAGNSLADVVQESQYTNFGFIDYSANKAYVFNAMTGTWSNQPYSASESPEMTATEGNFAFVDYTAHKAYAFSGAAGTWSSQTFSASASPSITLSKGNFGFIDYDGAKVYVFNSKTGTWSNQPFNASASPELSGNYGAFGFVDYSANKAYAFSAKTGTWANQSFNASSSPELLVGIGSFAFLDYSDNKAYVFNAATATWVSQTFNGSSSPDLSQSDN</sequence>
<protein>
    <submittedName>
        <fullName evidence="2">Uncharacterized protein</fullName>
    </submittedName>
</protein>
<proteinExistence type="predicted"/>
<feature type="signal peptide" evidence="1">
    <location>
        <begin position="1"/>
        <end position="18"/>
    </location>
</feature>
<dbReference type="Proteomes" id="UP000535020">
    <property type="component" value="Unassembled WGS sequence"/>
</dbReference>
<comment type="caution">
    <text evidence="2">The sequence shown here is derived from an EMBL/GenBank/DDBJ whole genome shotgun (WGS) entry which is preliminary data.</text>
</comment>
<dbReference type="SUPFAM" id="SSF50965">
    <property type="entry name" value="Galactose oxidase, central domain"/>
    <property type="match status" value="1"/>
</dbReference>
<name>A0A7Y8Y4J0_9FLAO</name>
<evidence type="ECO:0000256" key="1">
    <source>
        <dbReference type="SAM" id="SignalP"/>
    </source>
</evidence>
<reference evidence="2 3" key="1">
    <citation type="submission" date="2020-07" db="EMBL/GenBank/DDBJ databases">
        <authorList>
            <person name="Sun Q."/>
        </authorList>
    </citation>
    <scope>NUCLEOTIDE SEQUENCE [LARGE SCALE GENOMIC DNA]</scope>
    <source>
        <strain evidence="2 3">MAH-1</strain>
    </source>
</reference>
<dbReference type="RefSeq" id="WP_176007276.1">
    <property type="nucleotide sequence ID" value="NZ_JABWMI010000020.1"/>
</dbReference>
<keyword evidence="3" id="KW-1185">Reference proteome</keyword>
<accession>A0A7Y8Y4J0</accession>
<dbReference type="InterPro" id="IPR011043">
    <property type="entry name" value="Gal_Oxase/kelch_b-propeller"/>
</dbReference>
<evidence type="ECO:0000313" key="2">
    <source>
        <dbReference type="EMBL" id="NYA72473.1"/>
    </source>
</evidence>
<gene>
    <name evidence="2" type="ORF">HZF10_16195</name>
</gene>
<dbReference type="AlphaFoldDB" id="A0A7Y8Y4J0"/>